<proteinExistence type="predicted"/>
<evidence type="ECO:0000313" key="4">
    <source>
        <dbReference type="Proteomes" id="UP000619788"/>
    </source>
</evidence>
<sequence length="564" mass="63776">MSKALPLHDGTSIKFLLPGIAELLETRELSVPTYQRSYSWRAEEQVQDFWSDLSNAFKEHGEYFLGAVVLTTDVGGSDRRKVVDGQQRLATTSLLLAAIRDELRSCNLRRKAEIIERDYLAKETLESDGKEPRLTLNHSDNVYFRQIMADLPNPTPELKVASQKLLAEAFAFLKEKVHEFAEASGGEKLLDWVVFLKNRARIGVIEVPTEADAYVIFETLNNRGADLTTADLLKNYLYSQAGQQLELVSEYWVKSFSTLEPSATDAKFTPFLRHYWSSRHGLTREKELYRAIRKGVTSQSATVDFVSKLHGAANIYSALGNAQHDYWTGYGTSPRQDVMLLTRFNLSPNKPLLLAALETFSKEEIQKLLRALVSWSVRGIVLEQMNAGRIEESYCSAARKIRAKEIETVDQLRDHLGNVLPGDSEFKAAFKVLQVKTAWQARYFLQALERTRMGTSEPELVPNEDEAKVNLEHILPRNAKNGDWQSFDKDELEGMVHRLGNMALLSKGKNSKIGNKPFKDKLPIFAASEFLLTSSIARVPDWNAAQIEARQAAFAELAVETWQR</sequence>
<comment type="caution">
    <text evidence="3">The sequence shown here is derived from an EMBL/GenBank/DDBJ whole genome shotgun (WGS) entry which is preliminary data.</text>
</comment>
<dbReference type="Proteomes" id="UP000619788">
    <property type="component" value="Unassembled WGS sequence"/>
</dbReference>
<dbReference type="AlphaFoldDB" id="A0A8J3WNW1"/>
<dbReference type="PANTHER" id="PTHR35149:SF2">
    <property type="entry name" value="DUF262 DOMAIN-CONTAINING PROTEIN"/>
    <property type="match status" value="1"/>
</dbReference>
<organism evidence="3 4">
    <name type="scientific">Planobispora siamensis</name>
    <dbReference type="NCBI Taxonomy" id="936338"/>
    <lineage>
        <taxon>Bacteria</taxon>
        <taxon>Bacillati</taxon>
        <taxon>Actinomycetota</taxon>
        <taxon>Actinomycetes</taxon>
        <taxon>Streptosporangiales</taxon>
        <taxon>Streptosporangiaceae</taxon>
        <taxon>Planobispora</taxon>
    </lineage>
</organism>
<evidence type="ECO:0000259" key="2">
    <source>
        <dbReference type="Pfam" id="PF07510"/>
    </source>
</evidence>
<evidence type="ECO:0008006" key="5">
    <source>
        <dbReference type="Google" id="ProtNLM"/>
    </source>
</evidence>
<dbReference type="EMBL" id="BOOJ01000099">
    <property type="protein sequence ID" value="GIH97774.1"/>
    <property type="molecule type" value="Genomic_DNA"/>
</dbReference>
<dbReference type="Pfam" id="PF03235">
    <property type="entry name" value="GmrSD_N"/>
    <property type="match status" value="1"/>
</dbReference>
<dbReference type="InterPro" id="IPR011089">
    <property type="entry name" value="GmrSD_C"/>
</dbReference>
<feature type="domain" description="GmrSD restriction endonucleases C-terminal" evidence="2">
    <location>
        <begin position="421"/>
        <end position="556"/>
    </location>
</feature>
<protein>
    <recommendedName>
        <fullName evidence="5">DUF262 domain-containing protein</fullName>
    </recommendedName>
</protein>
<evidence type="ECO:0000259" key="1">
    <source>
        <dbReference type="Pfam" id="PF03235"/>
    </source>
</evidence>
<dbReference type="RefSeq" id="WP_204069752.1">
    <property type="nucleotide sequence ID" value="NZ_BOOJ01000099.1"/>
</dbReference>
<reference evidence="3 4" key="1">
    <citation type="submission" date="2021-01" db="EMBL/GenBank/DDBJ databases">
        <title>Whole genome shotgun sequence of Planobispora siamensis NBRC 107568.</title>
        <authorList>
            <person name="Komaki H."/>
            <person name="Tamura T."/>
        </authorList>
    </citation>
    <scope>NUCLEOTIDE SEQUENCE [LARGE SCALE GENOMIC DNA]</scope>
    <source>
        <strain evidence="3 4">NBRC 107568</strain>
    </source>
</reference>
<feature type="domain" description="GmrSD restriction endonucleases N-terminal" evidence="1">
    <location>
        <begin position="21"/>
        <end position="237"/>
    </location>
</feature>
<gene>
    <name evidence="3" type="ORF">Psi01_84040</name>
</gene>
<dbReference type="InterPro" id="IPR004919">
    <property type="entry name" value="GmrSD_N"/>
</dbReference>
<dbReference type="PANTHER" id="PTHR35149">
    <property type="entry name" value="SLL5132 PROTEIN"/>
    <property type="match status" value="1"/>
</dbReference>
<keyword evidence="4" id="KW-1185">Reference proteome</keyword>
<evidence type="ECO:0000313" key="3">
    <source>
        <dbReference type="EMBL" id="GIH97774.1"/>
    </source>
</evidence>
<name>A0A8J3WNW1_9ACTN</name>
<dbReference type="Pfam" id="PF07510">
    <property type="entry name" value="GmrSD_C"/>
    <property type="match status" value="1"/>
</dbReference>
<accession>A0A8J3WNW1</accession>